<dbReference type="NCBIfam" id="TIGR00877">
    <property type="entry name" value="purD"/>
    <property type="match status" value="1"/>
</dbReference>
<evidence type="ECO:0000256" key="5">
    <source>
        <dbReference type="ARBA" id="ARBA00022755"/>
    </source>
</evidence>
<dbReference type="InterPro" id="IPR020561">
    <property type="entry name" value="PRibGlycinamid_synth_ATP-grasp"/>
</dbReference>
<dbReference type="InterPro" id="IPR037123">
    <property type="entry name" value="PRibGlycinamide_synth_C_sf"/>
</dbReference>
<accession>A0A6J5YGZ0</accession>
<dbReference type="Gene3D" id="3.30.470.20">
    <property type="entry name" value="ATP-grasp fold, B domain"/>
    <property type="match status" value="1"/>
</dbReference>
<feature type="domain" description="ATP-grasp" evidence="10">
    <location>
        <begin position="91"/>
        <end position="297"/>
    </location>
</feature>
<dbReference type="PANTHER" id="PTHR43472">
    <property type="entry name" value="PHOSPHORIBOSYLAMINE--GLYCINE LIGASE"/>
    <property type="match status" value="1"/>
</dbReference>
<dbReference type="SUPFAM" id="SSF56059">
    <property type="entry name" value="Glutathione synthetase ATP-binding domain-like"/>
    <property type="match status" value="1"/>
</dbReference>
<reference evidence="11" key="1">
    <citation type="submission" date="2020-05" db="EMBL/GenBank/DDBJ databases">
        <authorList>
            <person name="Chiriac C."/>
            <person name="Salcher M."/>
            <person name="Ghai R."/>
            <person name="Kavagutti S V."/>
        </authorList>
    </citation>
    <scope>NUCLEOTIDE SEQUENCE</scope>
</reference>
<keyword evidence="3" id="KW-0436">Ligase</keyword>
<comment type="pathway">
    <text evidence="1">Purine metabolism; IMP biosynthesis via de novo pathway; N(1)-(5-phospho-D-ribosyl)glycinamide from 5-phospho-alpha-D-ribose 1-diphosphate: step 2/2.</text>
</comment>
<evidence type="ECO:0000256" key="1">
    <source>
        <dbReference type="ARBA" id="ARBA00005174"/>
    </source>
</evidence>
<dbReference type="HAMAP" id="MF_00138">
    <property type="entry name" value="GARS"/>
    <property type="match status" value="1"/>
</dbReference>
<evidence type="ECO:0000256" key="2">
    <source>
        <dbReference type="ARBA" id="ARBA00013255"/>
    </source>
</evidence>
<dbReference type="InterPro" id="IPR020562">
    <property type="entry name" value="PRibGlycinamide_synth_N"/>
</dbReference>
<organism evidence="11">
    <name type="scientific">freshwater metagenome</name>
    <dbReference type="NCBI Taxonomy" id="449393"/>
    <lineage>
        <taxon>unclassified sequences</taxon>
        <taxon>metagenomes</taxon>
        <taxon>ecological metagenomes</taxon>
    </lineage>
</organism>
<evidence type="ECO:0000256" key="7">
    <source>
        <dbReference type="ARBA" id="ARBA00038345"/>
    </source>
</evidence>
<dbReference type="SUPFAM" id="SSF51246">
    <property type="entry name" value="Rudiment single hybrid motif"/>
    <property type="match status" value="1"/>
</dbReference>
<keyword evidence="6" id="KW-0067">ATP-binding</keyword>
<dbReference type="EC" id="6.3.4.13" evidence="2"/>
<keyword evidence="5" id="KW-0658">Purine biosynthesis</keyword>
<protein>
    <recommendedName>
        <fullName evidence="2">phosphoribosylamine--glycine ligase</fullName>
        <ecNumber evidence="2">6.3.4.13</ecNumber>
    </recommendedName>
    <alternativeName>
        <fullName evidence="8">Glycinamide ribonucleotide synthetase</fullName>
    </alternativeName>
    <alternativeName>
        <fullName evidence="9">Phosphoribosylglycinamide synthetase</fullName>
    </alternativeName>
</protein>
<dbReference type="Pfam" id="PF01071">
    <property type="entry name" value="GARS_A"/>
    <property type="match status" value="1"/>
</dbReference>
<evidence type="ECO:0000256" key="3">
    <source>
        <dbReference type="ARBA" id="ARBA00022598"/>
    </source>
</evidence>
<dbReference type="PROSITE" id="PS50975">
    <property type="entry name" value="ATP_GRASP"/>
    <property type="match status" value="1"/>
</dbReference>
<dbReference type="GO" id="GO:0006189">
    <property type="term" value="P:'de novo' IMP biosynthetic process"/>
    <property type="evidence" value="ECO:0007669"/>
    <property type="project" value="UniProtKB-UniPathway"/>
</dbReference>
<dbReference type="AlphaFoldDB" id="A0A6J5YGZ0"/>
<evidence type="ECO:0000256" key="9">
    <source>
        <dbReference type="ARBA" id="ARBA00042864"/>
    </source>
</evidence>
<dbReference type="InterPro" id="IPR020559">
    <property type="entry name" value="PRibGlycinamide_synth_CS"/>
</dbReference>
<dbReference type="GO" id="GO:0046872">
    <property type="term" value="F:metal ion binding"/>
    <property type="evidence" value="ECO:0007669"/>
    <property type="project" value="InterPro"/>
</dbReference>
<name>A0A6J5YGZ0_9ZZZZ</name>
<dbReference type="GO" id="GO:0004637">
    <property type="term" value="F:phosphoribosylamine-glycine ligase activity"/>
    <property type="evidence" value="ECO:0007669"/>
    <property type="project" value="UniProtKB-EC"/>
</dbReference>
<dbReference type="SMART" id="SM01209">
    <property type="entry name" value="GARS_A"/>
    <property type="match status" value="1"/>
</dbReference>
<dbReference type="Gene3D" id="3.30.1490.20">
    <property type="entry name" value="ATP-grasp fold, A domain"/>
    <property type="match status" value="1"/>
</dbReference>
<sequence length="406" mass="41708">MKICVVGSGGREHALATVLRRHHEVVVTPGNPGIPGSVSTPATELEADLYVIGPEAPLVAGLADELRAMGRLVFGPGADGARLEGSKAWMKDVLVEAGVPTAAHGTFDSIEPAFAFLDTLDGLYVVKTDGLAAGKGVVVTTSIDEARDAVRDYLSGEAFGDAGRTLVIEEGLTGPEVSVLAICDGTRAFALSPAQDFKRIFDGDLGPNTGGMGAYSPVPVATDDVVAMVMNDCVAPTLATLRAKGIDYRGVLYAGLMLTPTGPKMLEYNVRFGDPETQVVLPRLTSDLGELLAQAAAGELRDAPTFDDGAAVTVVCAAEGYPRDVRTGDVIEGLDAASAIEGVSVFCAGVGADADGRLITAGGRVLAVTGQGADIAAARARAFEAVGHISWPGLQHRNDIAASAII</sequence>
<evidence type="ECO:0000256" key="6">
    <source>
        <dbReference type="ARBA" id="ARBA00022840"/>
    </source>
</evidence>
<dbReference type="Pfam" id="PF02843">
    <property type="entry name" value="GARS_C"/>
    <property type="match status" value="1"/>
</dbReference>
<dbReference type="GO" id="GO:0005524">
    <property type="term" value="F:ATP binding"/>
    <property type="evidence" value="ECO:0007669"/>
    <property type="project" value="UniProtKB-KW"/>
</dbReference>
<evidence type="ECO:0000313" key="11">
    <source>
        <dbReference type="EMBL" id="CAB4322848.1"/>
    </source>
</evidence>
<dbReference type="Gene3D" id="3.40.50.20">
    <property type="match status" value="1"/>
</dbReference>
<dbReference type="InterPro" id="IPR011054">
    <property type="entry name" value="Rudment_hybrid_motif"/>
</dbReference>
<dbReference type="PANTHER" id="PTHR43472:SF1">
    <property type="entry name" value="PHOSPHORIBOSYLAMINE--GLYCINE LIGASE, CHLOROPLASTIC"/>
    <property type="match status" value="1"/>
</dbReference>
<keyword evidence="4" id="KW-0547">Nucleotide-binding</keyword>
<dbReference type="EMBL" id="CAEMXZ010000017">
    <property type="protein sequence ID" value="CAB4322848.1"/>
    <property type="molecule type" value="Genomic_DNA"/>
</dbReference>
<dbReference type="Gene3D" id="3.90.600.10">
    <property type="entry name" value="Phosphoribosylglycinamide synthetase, C-terminal domain"/>
    <property type="match status" value="1"/>
</dbReference>
<evidence type="ECO:0000256" key="8">
    <source>
        <dbReference type="ARBA" id="ARBA00042242"/>
    </source>
</evidence>
<proteinExistence type="inferred from homology"/>
<dbReference type="InterPro" id="IPR016185">
    <property type="entry name" value="PreATP-grasp_dom_sf"/>
</dbReference>
<dbReference type="PROSITE" id="PS00184">
    <property type="entry name" value="GARS"/>
    <property type="match status" value="1"/>
</dbReference>
<dbReference type="UniPathway" id="UPA00074">
    <property type="reaction ID" value="UER00125"/>
</dbReference>
<evidence type="ECO:0000259" key="10">
    <source>
        <dbReference type="PROSITE" id="PS50975"/>
    </source>
</evidence>
<dbReference type="InterPro" id="IPR013815">
    <property type="entry name" value="ATP_grasp_subdomain_1"/>
</dbReference>
<dbReference type="EMBL" id="CAFBNC010000114">
    <property type="protein sequence ID" value="CAB4949518.1"/>
    <property type="molecule type" value="Genomic_DNA"/>
</dbReference>
<dbReference type="InterPro" id="IPR011761">
    <property type="entry name" value="ATP-grasp"/>
</dbReference>
<dbReference type="SMART" id="SM01210">
    <property type="entry name" value="GARS_C"/>
    <property type="match status" value="1"/>
</dbReference>
<dbReference type="InterPro" id="IPR000115">
    <property type="entry name" value="PRibGlycinamide_synth"/>
</dbReference>
<comment type="similarity">
    <text evidence="7">Belongs to the GARS family.</text>
</comment>
<dbReference type="InterPro" id="IPR020560">
    <property type="entry name" value="PRibGlycinamide_synth_C-dom"/>
</dbReference>
<dbReference type="SUPFAM" id="SSF52440">
    <property type="entry name" value="PreATP-grasp domain"/>
    <property type="match status" value="1"/>
</dbReference>
<evidence type="ECO:0000256" key="4">
    <source>
        <dbReference type="ARBA" id="ARBA00022741"/>
    </source>
</evidence>
<evidence type="ECO:0000313" key="12">
    <source>
        <dbReference type="EMBL" id="CAB4949518.1"/>
    </source>
</evidence>
<dbReference type="GO" id="GO:0009113">
    <property type="term" value="P:purine nucleobase biosynthetic process"/>
    <property type="evidence" value="ECO:0007669"/>
    <property type="project" value="InterPro"/>
</dbReference>
<gene>
    <name evidence="11" type="ORF">UFOPK1392_00586</name>
    <name evidence="12" type="ORF">UFOPK3733_01785</name>
</gene>
<dbReference type="Pfam" id="PF02844">
    <property type="entry name" value="GARS_N"/>
    <property type="match status" value="1"/>
</dbReference>